<name>A0A1F5UNB0_FRAXR</name>
<dbReference type="EMBL" id="MFGX01000132">
    <property type="protein sequence ID" value="OGF52668.1"/>
    <property type="molecule type" value="Genomic_DNA"/>
</dbReference>
<dbReference type="GO" id="GO:0044550">
    <property type="term" value="P:secondary metabolite biosynthetic process"/>
    <property type="evidence" value="ECO:0007669"/>
    <property type="project" value="TreeGrafter"/>
</dbReference>
<dbReference type="GO" id="GO:0016746">
    <property type="term" value="F:acyltransferase activity"/>
    <property type="evidence" value="ECO:0007669"/>
    <property type="project" value="UniProtKB-KW"/>
</dbReference>
<evidence type="ECO:0000313" key="1">
    <source>
        <dbReference type="EMBL" id="OGF52668.1"/>
    </source>
</evidence>
<comment type="caution">
    <text evidence="1">The sequence shown here is derived from an EMBL/GenBank/DDBJ whole genome shotgun (WGS) entry which is preliminary data.</text>
</comment>
<dbReference type="Gene3D" id="3.40.47.10">
    <property type="match status" value="1"/>
</dbReference>
<proteinExistence type="predicted"/>
<gene>
    <name evidence="1" type="ORF">A2Z21_10210</name>
</gene>
<dbReference type="AlphaFoldDB" id="A0A1F5UNB0"/>
<dbReference type="PANTHER" id="PTHR34069">
    <property type="entry name" value="3-OXOACYL-[ACYL-CARRIER-PROTEIN] SYNTHASE 3"/>
    <property type="match status" value="1"/>
</dbReference>
<accession>A0A1F5UNB0</accession>
<dbReference type="SUPFAM" id="SSF53901">
    <property type="entry name" value="Thiolase-like"/>
    <property type="match status" value="2"/>
</dbReference>
<dbReference type="Proteomes" id="UP000179157">
    <property type="component" value="Unassembled WGS sequence"/>
</dbReference>
<dbReference type="InterPro" id="IPR016039">
    <property type="entry name" value="Thiolase-like"/>
</dbReference>
<dbReference type="STRING" id="1817864.A2Z21_10210"/>
<sequence>MVDIASYGVYVPRYRIKAEEINQAWGRSGGRGEKAVAAPDEDVLTMGVKAARAALMRASLDGAQVEAVYFASISSGYAENALAAQLAGLLGANQGVSVADFGLSTRSVTSALQACTDAMEAGRIGCGLVIASDRLIAKPGSDYELSYAAGAAALVLAKEGFASLGGFSAYSSGFVGRSRAEGQFHGTVDERFVMQQGFLEHISLAIQDLTKVMNITLDQFGQVVLHAPDLRWGNRALAQIGLDPKKHVSTFAQIGYAGCASFLVDLAYALEKLTSLRKILAVSYGPGGSDALALSVEKQPSKMHGLMTVEEQLNQKEHVSYSTYLRYSRLLGGPR</sequence>
<protein>
    <recommendedName>
        <fullName evidence="3">Hydroxymethylglutaryl-CoA synthase</fullName>
    </recommendedName>
</protein>
<organism evidence="1 2">
    <name type="scientific">Fraserbacteria sp. (strain RBG_16_55_9)</name>
    <dbReference type="NCBI Taxonomy" id="1817864"/>
    <lineage>
        <taxon>Bacteria</taxon>
        <taxon>Candidatus Fraseribacteriota</taxon>
    </lineage>
</organism>
<reference evidence="1 2" key="1">
    <citation type="journal article" date="2016" name="Nat. Commun.">
        <title>Thousands of microbial genomes shed light on interconnected biogeochemical processes in an aquifer system.</title>
        <authorList>
            <person name="Anantharaman K."/>
            <person name="Brown C.T."/>
            <person name="Hug L.A."/>
            <person name="Sharon I."/>
            <person name="Castelle C.J."/>
            <person name="Probst A.J."/>
            <person name="Thomas B.C."/>
            <person name="Singh A."/>
            <person name="Wilkins M.J."/>
            <person name="Karaoz U."/>
            <person name="Brodie E.L."/>
            <person name="Williams K.H."/>
            <person name="Hubbard S.S."/>
            <person name="Banfield J.F."/>
        </authorList>
    </citation>
    <scope>NUCLEOTIDE SEQUENCE [LARGE SCALE GENOMIC DNA]</scope>
    <source>
        <strain evidence="2">RBG_16_55_9</strain>
    </source>
</reference>
<evidence type="ECO:0000313" key="2">
    <source>
        <dbReference type="Proteomes" id="UP000179157"/>
    </source>
</evidence>
<dbReference type="PANTHER" id="PTHR34069:SF3">
    <property type="entry name" value="ACYL-COA:ACYL-COA ALKYLTRANSFERASE"/>
    <property type="match status" value="1"/>
</dbReference>
<evidence type="ECO:0008006" key="3">
    <source>
        <dbReference type="Google" id="ProtNLM"/>
    </source>
</evidence>